<name>A0ABV0NND2_9TELE</name>
<dbReference type="Pfam" id="PF00875">
    <property type="entry name" value="DNA_photolyase"/>
    <property type="match status" value="1"/>
</dbReference>
<dbReference type="Proteomes" id="UP001476798">
    <property type="component" value="Unassembled WGS sequence"/>
</dbReference>
<evidence type="ECO:0000313" key="8">
    <source>
        <dbReference type="Proteomes" id="UP001476798"/>
    </source>
</evidence>
<dbReference type="Gene3D" id="3.40.50.620">
    <property type="entry name" value="HUPs"/>
    <property type="match status" value="1"/>
</dbReference>
<dbReference type="EMBL" id="JAHRIO010043266">
    <property type="protein sequence ID" value="MEQ2172937.1"/>
    <property type="molecule type" value="Genomic_DNA"/>
</dbReference>
<feature type="non-terminal residue" evidence="7">
    <location>
        <position position="1"/>
    </location>
</feature>
<accession>A0ABV0NND2</accession>
<comment type="cofactor">
    <cofactor evidence="1">
        <name>FAD</name>
        <dbReference type="ChEBI" id="CHEBI:57692"/>
    </cofactor>
</comment>
<dbReference type="InterPro" id="IPR036134">
    <property type="entry name" value="Crypto/Photolyase_FAD-like_sf"/>
</dbReference>
<dbReference type="PANTHER" id="PTHR11455:SF22">
    <property type="entry name" value="CRYPTOCHROME DASH"/>
    <property type="match status" value="1"/>
</dbReference>
<dbReference type="Gene3D" id="1.10.579.10">
    <property type="entry name" value="DNA Cyclobutane Dipyrimidine Photolyase, subunit A, domain 3"/>
    <property type="match status" value="2"/>
</dbReference>
<dbReference type="Pfam" id="PF03441">
    <property type="entry name" value="FAD_binding_7"/>
    <property type="match status" value="2"/>
</dbReference>
<comment type="similarity">
    <text evidence="2">Belongs to the DNA photolyase class-1 family.</text>
</comment>
<dbReference type="SUPFAM" id="SSF48173">
    <property type="entry name" value="Cryptochrome/photolyase FAD-binding domain"/>
    <property type="match status" value="1"/>
</dbReference>
<keyword evidence="8" id="KW-1185">Reference proteome</keyword>
<feature type="domain" description="Photolyase/cryptochrome alpha/beta" evidence="6">
    <location>
        <begin position="1"/>
        <end position="119"/>
    </location>
</feature>
<reference evidence="7 8" key="1">
    <citation type="submission" date="2021-06" db="EMBL/GenBank/DDBJ databases">
        <authorList>
            <person name="Palmer J.M."/>
        </authorList>
    </citation>
    <scope>NUCLEOTIDE SEQUENCE [LARGE SCALE GENOMIC DNA]</scope>
    <source>
        <strain evidence="7 8">GA_2019</strain>
        <tissue evidence="7">Muscle</tissue>
    </source>
</reference>
<protein>
    <recommendedName>
        <fullName evidence="6">Photolyase/cryptochrome alpha/beta domain-containing protein</fullName>
    </recommendedName>
</protein>
<evidence type="ECO:0000256" key="1">
    <source>
        <dbReference type="ARBA" id="ARBA00001974"/>
    </source>
</evidence>
<dbReference type="InterPro" id="IPR005101">
    <property type="entry name" value="Cryptochr/Photolyase_FAD-bd"/>
</dbReference>
<evidence type="ECO:0000313" key="7">
    <source>
        <dbReference type="EMBL" id="MEQ2172937.1"/>
    </source>
</evidence>
<dbReference type="PANTHER" id="PTHR11455">
    <property type="entry name" value="CRYPTOCHROME"/>
    <property type="match status" value="1"/>
</dbReference>
<dbReference type="SUPFAM" id="SSF52425">
    <property type="entry name" value="Cryptochrome/photolyase, N-terminal domain"/>
    <property type="match status" value="1"/>
</dbReference>
<dbReference type="PRINTS" id="PR00147">
    <property type="entry name" value="DNAPHOTLYASE"/>
</dbReference>
<dbReference type="InterPro" id="IPR014729">
    <property type="entry name" value="Rossmann-like_a/b/a_fold"/>
</dbReference>
<evidence type="ECO:0000256" key="2">
    <source>
        <dbReference type="ARBA" id="ARBA00005862"/>
    </source>
</evidence>
<dbReference type="InterPro" id="IPR036155">
    <property type="entry name" value="Crypto/Photolyase_N_sf"/>
</dbReference>
<dbReference type="InterPro" id="IPR006050">
    <property type="entry name" value="DNA_photolyase_N"/>
</dbReference>
<keyword evidence="5" id="KW-0157">Chromophore</keyword>
<evidence type="ECO:0000256" key="4">
    <source>
        <dbReference type="ARBA" id="ARBA00022827"/>
    </source>
</evidence>
<sequence>LFHWAQRNAEHIVPLYCFDPRHYVGTYNFNLPKTGPFRLRFLLESVRDLRNTLLNTGRLPDVYTEFRKAVESQSRVRPVLPTPERLNPLPPGLDEGAIPTAEDLQQTGVPFVDANMRELALTGFMSNRGRQNVASFLTKDLGLDWRQGAEWFEYLLGEYVRRWVPELGGIRGADVHTPWNLSSAALSHAGVSLGDTYPTPVVTAPEWSRHFSKKPVSDSVKREVGAKVTPV</sequence>
<gene>
    <name evidence="7" type="ORF">GOODEAATRI_026486</name>
</gene>
<dbReference type="InterPro" id="IPR002081">
    <property type="entry name" value="Cryptochrome/DNA_photolyase_1"/>
</dbReference>
<proteinExistence type="inferred from homology"/>
<evidence type="ECO:0000256" key="5">
    <source>
        <dbReference type="ARBA" id="ARBA00022991"/>
    </source>
</evidence>
<comment type="caution">
    <text evidence="7">The sequence shown here is derived from an EMBL/GenBank/DDBJ whole genome shotgun (WGS) entry which is preliminary data.</text>
</comment>
<organism evidence="7 8">
    <name type="scientific">Goodea atripinnis</name>
    <dbReference type="NCBI Taxonomy" id="208336"/>
    <lineage>
        <taxon>Eukaryota</taxon>
        <taxon>Metazoa</taxon>
        <taxon>Chordata</taxon>
        <taxon>Craniata</taxon>
        <taxon>Vertebrata</taxon>
        <taxon>Euteleostomi</taxon>
        <taxon>Actinopterygii</taxon>
        <taxon>Neopterygii</taxon>
        <taxon>Teleostei</taxon>
        <taxon>Neoteleostei</taxon>
        <taxon>Acanthomorphata</taxon>
        <taxon>Ovalentaria</taxon>
        <taxon>Atherinomorphae</taxon>
        <taxon>Cyprinodontiformes</taxon>
        <taxon>Goodeidae</taxon>
        <taxon>Goodea</taxon>
    </lineage>
</organism>
<keyword evidence="4" id="KW-0274">FAD</keyword>
<evidence type="ECO:0000256" key="3">
    <source>
        <dbReference type="ARBA" id="ARBA00022630"/>
    </source>
</evidence>
<keyword evidence="3" id="KW-0285">Flavoprotein</keyword>
<evidence type="ECO:0000259" key="6">
    <source>
        <dbReference type="PROSITE" id="PS51645"/>
    </source>
</evidence>
<dbReference type="PROSITE" id="PS51645">
    <property type="entry name" value="PHR_CRY_ALPHA_BETA"/>
    <property type="match status" value="1"/>
</dbReference>